<reference evidence="2" key="1">
    <citation type="journal article" date="2012" name="Mol. Plant Microbe Interact.">
        <title>A highly conserved effector in Fusarium oxysporum is required for full virulence on Arabidopsis.</title>
        <authorList>
            <person name="Thatcher L.F."/>
            <person name="Gardiner D.M."/>
            <person name="Kazan K."/>
            <person name="Manners J."/>
        </authorList>
    </citation>
    <scope>NUCLEOTIDE SEQUENCE [LARGE SCALE GENOMIC DNA]</scope>
    <source>
        <strain evidence="2">Fo5176</strain>
    </source>
</reference>
<evidence type="ECO:0000313" key="1">
    <source>
        <dbReference type="EnsemblFungi" id="FOXG_14919P0"/>
    </source>
</evidence>
<name>A0A0D2YF31_FUSOF</name>
<accession>A0A0D2YF31</accession>
<dbReference type="Proteomes" id="UP000002489">
    <property type="component" value="Unassembled WGS sequence"/>
</dbReference>
<dbReference type="VEuPathDB" id="FungiDB:FOXG_14919"/>
<reference evidence="1" key="2">
    <citation type="submission" date="2025-08" db="UniProtKB">
        <authorList>
            <consortium name="EnsemblFungi"/>
        </authorList>
    </citation>
    <scope>IDENTIFICATION</scope>
    <source>
        <strain evidence="1">4287 / CBS 123668 / FGSC 9935 / NRRL 34936</strain>
    </source>
</reference>
<proteinExistence type="predicted"/>
<protein>
    <submittedName>
        <fullName evidence="1">Uncharacterized protein</fullName>
    </submittedName>
</protein>
<gene>
    <name evidence="1" type="primary">28956035</name>
</gene>
<organism evidence="1 2">
    <name type="scientific">Fusarium oxysporum (strain Fo5176)</name>
    <name type="common">Fusarium vascular wilt</name>
    <dbReference type="NCBI Taxonomy" id="660025"/>
    <lineage>
        <taxon>Eukaryota</taxon>
        <taxon>Fungi</taxon>
        <taxon>Dikarya</taxon>
        <taxon>Ascomycota</taxon>
        <taxon>Pezizomycotina</taxon>
        <taxon>Sordariomycetes</taxon>
        <taxon>Hypocreomycetidae</taxon>
        <taxon>Hypocreales</taxon>
        <taxon>Nectriaceae</taxon>
        <taxon>Fusarium</taxon>
        <taxon>Fusarium oxysporum species complex</taxon>
    </lineage>
</organism>
<dbReference type="AlphaFoldDB" id="A0A0D2YF31"/>
<sequence length="111" mass="12407">MVPRGGYPSQGCYSSNQLECSSNRAPYVQSIGFCVQYTAAWRTPRTNYAGATMQASLGGLRSLVLRKIAMLLHRSQLFWRQTTKPKHSDAIRYPVGKDDPRLAIPMMSPVD</sequence>
<evidence type="ECO:0000313" key="2">
    <source>
        <dbReference type="Proteomes" id="UP000002489"/>
    </source>
</evidence>
<dbReference type="EnsemblFungi" id="FOXG_14919T0">
    <property type="protein sequence ID" value="FOXG_14919P0"/>
    <property type="gene ID" value="FOXG_14919"/>
</dbReference>